<dbReference type="EMBL" id="MRZV01000761">
    <property type="protein sequence ID" value="PIK44693.1"/>
    <property type="molecule type" value="Genomic_DNA"/>
</dbReference>
<dbReference type="AlphaFoldDB" id="A0A2G8K9P3"/>
<reference evidence="2 3" key="1">
    <citation type="journal article" date="2017" name="PLoS Biol.">
        <title>The sea cucumber genome provides insights into morphological evolution and visceral regeneration.</title>
        <authorList>
            <person name="Zhang X."/>
            <person name="Sun L."/>
            <person name="Yuan J."/>
            <person name="Sun Y."/>
            <person name="Gao Y."/>
            <person name="Zhang L."/>
            <person name="Li S."/>
            <person name="Dai H."/>
            <person name="Hamel J.F."/>
            <person name="Liu C."/>
            <person name="Yu Y."/>
            <person name="Liu S."/>
            <person name="Lin W."/>
            <person name="Guo K."/>
            <person name="Jin S."/>
            <person name="Xu P."/>
            <person name="Storey K.B."/>
            <person name="Huan P."/>
            <person name="Zhang T."/>
            <person name="Zhou Y."/>
            <person name="Zhang J."/>
            <person name="Lin C."/>
            <person name="Li X."/>
            <person name="Xing L."/>
            <person name="Huo D."/>
            <person name="Sun M."/>
            <person name="Wang L."/>
            <person name="Mercier A."/>
            <person name="Li F."/>
            <person name="Yang H."/>
            <person name="Xiang J."/>
        </authorList>
    </citation>
    <scope>NUCLEOTIDE SEQUENCE [LARGE SCALE GENOMIC DNA]</scope>
    <source>
        <strain evidence="2">Shaxun</strain>
        <tissue evidence="2">Muscle</tissue>
    </source>
</reference>
<dbReference type="PANTHER" id="PTHR46515">
    <property type="entry name" value="TATA ELEMENT MODULATORY FACTOR TMF1"/>
    <property type="match status" value="1"/>
</dbReference>
<protein>
    <submittedName>
        <fullName evidence="2">Putative TATA element modulatory factor isoform X2</fullName>
    </submittedName>
</protein>
<comment type="caution">
    <text evidence="2">The sequence shown here is derived from an EMBL/GenBank/DDBJ whole genome shotgun (WGS) entry which is preliminary data.</text>
</comment>
<dbReference type="Pfam" id="PF12325">
    <property type="entry name" value="TMF_TATA_bd"/>
    <property type="match status" value="1"/>
</dbReference>
<dbReference type="InterPro" id="IPR052602">
    <property type="entry name" value="Growth_transcription_reg"/>
</dbReference>
<dbReference type="OrthoDB" id="74178at2759"/>
<dbReference type="STRING" id="307972.A0A2G8K9P3"/>
<name>A0A2G8K9P3_STIJA</name>
<dbReference type="InterPro" id="IPR022091">
    <property type="entry name" value="TMF_TATA-bd"/>
</dbReference>
<sequence>MAEEIVKLANLNETLEDEVKVVPELTKKMREIDHKYNAVLQMYGEKAEEVTELRLDIQEIKEMYRQQIEDLLKKTLTVIEGVVLLLMMVL</sequence>
<proteinExistence type="predicted"/>
<evidence type="ECO:0000259" key="1">
    <source>
        <dbReference type="Pfam" id="PF12325"/>
    </source>
</evidence>
<dbReference type="GO" id="GO:0005783">
    <property type="term" value="C:endoplasmic reticulum"/>
    <property type="evidence" value="ECO:0007669"/>
    <property type="project" value="TreeGrafter"/>
</dbReference>
<accession>A0A2G8K9P3</accession>
<dbReference type="Proteomes" id="UP000230750">
    <property type="component" value="Unassembled WGS sequence"/>
</dbReference>
<feature type="domain" description="TATA element modulatory factor 1 TATA binding" evidence="1">
    <location>
        <begin position="2"/>
        <end position="71"/>
    </location>
</feature>
<dbReference type="PANTHER" id="PTHR46515:SF1">
    <property type="entry name" value="TATA ELEMENT MODULATORY FACTOR"/>
    <property type="match status" value="1"/>
</dbReference>
<evidence type="ECO:0000313" key="3">
    <source>
        <dbReference type="Proteomes" id="UP000230750"/>
    </source>
</evidence>
<organism evidence="2 3">
    <name type="scientific">Stichopus japonicus</name>
    <name type="common">Sea cucumber</name>
    <dbReference type="NCBI Taxonomy" id="307972"/>
    <lineage>
        <taxon>Eukaryota</taxon>
        <taxon>Metazoa</taxon>
        <taxon>Echinodermata</taxon>
        <taxon>Eleutherozoa</taxon>
        <taxon>Echinozoa</taxon>
        <taxon>Holothuroidea</taxon>
        <taxon>Aspidochirotacea</taxon>
        <taxon>Aspidochirotida</taxon>
        <taxon>Stichopodidae</taxon>
        <taxon>Apostichopus</taxon>
    </lineage>
</organism>
<keyword evidence="3" id="KW-1185">Reference proteome</keyword>
<dbReference type="GO" id="GO:0005794">
    <property type="term" value="C:Golgi apparatus"/>
    <property type="evidence" value="ECO:0007669"/>
    <property type="project" value="TreeGrafter"/>
</dbReference>
<gene>
    <name evidence="2" type="ORF">BSL78_18444</name>
</gene>
<evidence type="ECO:0000313" key="2">
    <source>
        <dbReference type="EMBL" id="PIK44693.1"/>
    </source>
</evidence>